<proteinExistence type="predicted"/>
<protein>
    <submittedName>
        <fullName evidence="1">Uncharacterized protein</fullName>
    </submittedName>
</protein>
<dbReference type="EMBL" id="BART01000717">
    <property type="protein sequence ID" value="GAG74470.1"/>
    <property type="molecule type" value="Genomic_DNA"/>
</dbReference>
<organism evidence="1">
    <name type="scientific">marine sediment metagenome</name>
    <dbReference type="NCBI Taxonomy" id="412755"/>
    <lineage>
        <taxon>unclassified sequences</taxon>
        <taxon>metagenomes</taxon>
        <taxon>ecological metagenomes</taxon>
    </lineage>
</organism>
<dbReference type="AlphaFoldDB" id="X0ZXC0"/>
<sequence>MISGVRNSAVTLQPCPSGHITADKREIRNFPKLPLATMNNNSTL</sequence>
<reference evidence="1" key="1">
    <citation type="journal article" date="2014" name="Front. Microbiol.">
        <title>High frequency of phylogenetically diverse reductive dehalogenase-homologous genes in deep subseafloor sedimentary metagenomes.</title>
        <authorList>
            <person name="Kawai M."/>
            <person name="Futagami T."/>
            <person name="Toyoda A."/>
            <person name="Takaki Y."/>
            <person name="Nishi S."/>
            <person name="Hori S."/>
            <person name="Arai W."/>
            <person name="Tsubouchi T."/>
            <person name="Morono Y."/>
            <person name="Uchiyama I."/>
            <person name="Ito T."/>
            <person name="Fujiyama A."/>
            <person name="Inagaki F."/>
            <person name="Takami H."/>
        </authorList>
    </citation>
    <scope>NUCLEOTIDE SEQUENCE</scope>
    <source>
        <strain evidence="1">Expedition CK06-06</strain>
    </source>
</reference>
<comment type="caution">
    <text evidence="1">The sequence shown here is derived from an EMBL/GenBank/DDBJ whole genome shotgun (WGS) entry which is preliminary data.</text>
</comment>
<name>X0ZXC0_9ZZZZ</name>
<evidence type="ECO:0000313" key="1">
    <source>
        <dbReference type="EMBL" id="GAG74470.1"/>
    </source>
</evidence>
<gene>
    <name evidence="1" type="ORF">S01H4_03064</name>
</gene>
<accession>X0ZXC0</accession>